<evidence type="ECO:0000256" key="1">
    <source>
        <dbReference type="RuleBase" id="RU367140"/>
    </source>
</evidence>
<reference evidence="3" key="1">
    <citation type="submission" date="2025-08" db="UniProtKB">
        <authorList>
            <consortium name="Ensembl"/>
        </authorList>
    </citation>
    <scope>IDENTIFICATION</scope>
</reference>
<evidence type="ECO:0000313" key="3">
    <source>
        <dbReference type="Ensembl" id="ENSJHYP00000019501.1"/>
    </source>
</evidence>
<comment type="subcellular location">
    <subcellularLocation>
        <location evidence="1">Nucleus</location>
    </subcellularLocation>
</comment>
<keyword evidence="1" id="KW-0539">Nucleus</keyword>
<dbReference type="AlphaFoldDB" id="A0A8C5JJL9"/>
<dbReference type="InterPro" id="IPR017862">
    <property type="entry name" value="SKI-int_prot_SKIP"/>
</dbReference>
<keyword evidence="1" id="KW-0508">mRNA splicing</keyword>
<dbReference type="GO" id="GO:0005681">
    <property type="term" value="C:spliceosomal complex"/>
    <property type="evidence" value="ECO:0007669"/>
    <property type="project" value="UniProtKB-UniRule"/>
</dbReference>
<feature type="region of interest" description="Disordered" evidence="2">
    <location>
        <begin position="39"/>
        <end position="105"/>
    </location>
</feature>
<evidence type="ECO:0000313" key="4">
    <source>
        <dbReference type="Proteomes" id="UP000694408"/>
    </source>
</evidence>
<sequence>EEVVSEVIGWRQGWPSKNMDKDMYGDDLEARIKTSRFVPDKGFSNLDHNSSGRSRDGPVQFEEDPFGWDRFLEEAKQHRGSKRPKEEGKSNKNQTLITAHQHDIA</sequence>
<dbReference type="GO" id="GO:0000398">
    <property type="term" value="P:mRNA splicing, via spliceosome"/>
    <property type="evidence" value="ECO:0007669"/>
    <property type="project" value="InterPro"/>
</dbReference>
<keyword evidence="1" id="KW-0507">mRNA processing</keyword>
<dbReference type="Proteomes" id="UP000694408">
    <property type="component" value="Unplaced"/>
</dbReference>
<keyword evidence="1" id="KW-0747">Spliceosome</keyword>
<comment type="subunit">
    <text evidence="1">Identified in the spliceosome C complex.</text>
</comment>
<comment type="function">
    <text evidence="1">Involved in pre-mRNA splicing.</text>
</comment>
<accession>A0A8C5JJL9</accession>
<dbReference type="Ensembl" id="ENSJHYT00000023491.1">
    <property type="protein sequence ID" value="ENSJHYP00000019501.1"/>
    <property type="gene ID" value="ENSJHYG00000014815.1"/>
</dbReference>
<organism evidence="3 4">
    <name type="scientific">Junco hyemalis</name>
    <name type="common">Dark-eyed junco</name>
    <dbReference type="NCBI Taxonomy" id="40217"/>
    <lineage>
        <taxon>Eukaryota</taxon>
        <taxon>Metazoa</taxon>
        <taxon>Chordata</taxon>
        <taxon>Craniata</taxon>
        <taxon>Vertebrata</taxon>
        <taxon>Euteleostomi</taxon>
        <taxon>Archelosauria</taxon>
        <taxon>Archosauria</taxon>
        <taxon>Dinosauria</taxon>
        <taxon>Saurischia</taxon>
        <taxon>Theropoda</taxon>
        <taxon>Coelurosauria</taxon>
        <taxon>Aves</taxon>
        <taxon>Neognathae</taxon>
        <taxon>Neoaves</taxon>
        <taxon>Telluraves</taxon>
        <taxon>Australaves</taxon>
        <taxon>Passeriformes</taxon>
        <taxon>Passerellidae</taxon>
        <taxon>Junco</taxon>
    </lineage>
</organism>
<name>A0A8C5JJL9_JUNHY</name>
<dbReference type="PANTHER" id="PTHR12096">
    <property type="entry name" value="NUCLEAR PROTEIN SKIP-RELATED"/>
    <property type="match status" value="1"/>
</dbReference>
<evidence type="ECO:0000256" key="2">
    <source>
        <dbReference type="SAM" id="MobiDB-lite"/>
    </source>
</evidence>
<keyword evidence="4" id="KW-1185">Reference proteome</keyword>
<reference evidence="3" key="2">
    <citation type="submission" date="2025-09" db="UniProtKB">
        <authorList>
            <consortium name="Ensembl"/>
        </authorList>
    </citation>
    <scope>IDENTIFICATION</scope>
</reference>
<proteinExistence type="inferred from homology"/>
<comment type="similarity">
    <text evidence="1">Belongs to the SNW family.</text>
</comment>
<feature type="compositionally biased region" description="Basic and acidic residues" evidence="2">
    <location>
        <begin position="70"/>
        <end position="90"/>
    </location>
</feature>
<protein>
    <recommendedName>
        <fullName evidence="1">SNW domain-containing protein 1</fullName>
    </recommendedName>
</protein>